<name>A0A2S9J4C7_9SPHI</name>
<dbReference type="AlphaFoldDB" id="A0A2S9J4C7"/>
<organism evidence="2 3">
    <name type="scientific">Sphingobacterium haloxyli</name>
    <dbReference type="NCBI Taxonomy" id="2100533"/>
    <lineage>
        <taxon>Bacteria</taxon>
        <taxon>Pseudomonadati</taxon>
        <taxon>Bacteroidota</taxon>
        <taxon>Sphingobacteriia</taxon>
        <taxon>Sphingobacteriales</taxon>
        <taxon>Sphingobacteriaceae</taxon>
        <taxon>Sphingobacterium</taxon>
    </lineage>
</organism>
<evidence type="ECO:0000313" key="2">
    <source>
        <dbReference type="EMBL" id="PRD47612.1"/>
    </source>
</evidence>
<evidence type="ECO:0000256" key="1">
    <source>
        <dbReference type="SAM" id="Phobius"/>
    </source>
</evidence>
<protein>
    <submittedName>
        <fullName evidence="2">Uncharacterized protein</fullName>
    </submittedName>
</protein>
<dbReference type="Proteomes" id="UP000239711">
    <property type="component" value="Unassembled WGS sequence"/>
</dbReference>
<accession>A0A2S9J4C7</accession>
<keyword evidence="1" id="KW-0472">Membrane</keyword>
<keyword evidence="1" id="KW-1133">Transmembrane helix</keyword>
<gene>
    <name evidence="2" type="ORF">C5745_09900</name>
</gene>
<evidence type="ECO:0000313" key="3">
    <source>
        <dbReference type="Proteomes" id="UP000239711"/>
    </source>
</evidence>
<feature type="transmembrane region" description="Helical" evidence="1">
    <location>
        <begin position="20"/>
        <end position="38"/>
    </location>
</feature>
<proteinExistence type="predicted"/>
<sequence length="113" mass="12810">MMNLLKQTLDLLGIERISEIIVLAAALASTLFGVVKYFDLQHQLRRWILGKRLKGKSIITTSSFADPVLHSTAKNIERQQQFKELTGIYLHPDRIDALTVLWNKSNGAFYGPI</sequence>
<dbReference type="RefSeq" id="WP_105716835.1">
    <property type="nucleotide sequence ID" value="NZ_PVBQ01000006.1"/>
</dbReference>
<reference evidence="2 3" key="1">
    <citation type="submission" date="2018-02" db="EMBL/GenBank/DDBJ databases">
        <title>The draft genome of Sphingobacterium sp. 5JN-11.</title>
        <authorList>
            <person name="Liu L."/>
            <person name="Li L."/>
            <person name="Liang L."/>
            <person name="Zhang X."/>
            <person name="Wang T."/>
        </authorList>
    </citation>
    <scope>NUCLEOTIDE SEQUENCE [LARGE SCALE GENOMIC DNA]</scope>
    <source>
        <strain evidence="2 3">5JN-11</strain>
    </source>
</reference>
<keyword evidence="3" id="KW-1185">Reference proteome</keyword>
<dbReference type="OrthoDB" id="9959159at2"/>
<dbReference type="EMBL" id="PVBQ01000006">
    <property type="protein sequence ID" value="PRD47612.1"/>
    <property type="molecule type" value="Genomic_DNA"/>
</dbReference>
<comment type="caution">
    <text evidence="2">The sequence shown here is derived from an EMBL/GenBank/DDBJ whole genome shotgun (WGS) entry which is preliminary data.</text>
</comment>
<keyword evidence="1" id="KW-0812">Transmembrane</keyword>